<organism evidence="2 3">
    <name type="scientific">Actinomadura gamaensis</name>
    <dbReference type="NCBI Taxonomy" id="1763541"/>
    <lineage>
        <taxon>Bacteria</taxon>
        <taxon>Bacillati</taxon>
        <taxon>Actinomycetota</taxon>
        <taxon>Actinomycetes</taxon>
        <taxon>Streptosporangiales</taxon>
        <taxon>Thermomonosporaceae</taxon>
        <taxon>Actinomadura</taxon>
    </lineage>
</organism>
<feature type="region of interest" description="Disordered" evidence="1">
    <location>
        <begin position="21"/>
        <end position="41"/>
    </location>
</feature>
<dbReference type="EMBL" id="JBHSIT010000005">
    <property type="protein sequence ID" value="MFC4909594.1"/>
    <property type="molecule type" value="Genomic_DNA"/>
</dbReference>
<comment type="caution">
    <text evidence="2">The sequence shown here is derived from an EMBL/GenBank/DDBJ whole genome shotgun (WGS) entry which is preliminary data.</text>
</comment>
<name>A0ABV9TZZ8_9ACTN</name>
<dbReference type="Proteomes" id="UP001595872">
    <property type="component" value="Unassembled WGS sequence"/>
</dbReference>
<accession>A0ABV9TZZ8</accession>
<evidence type="ECO:0000313" key="2">
    <source>
        <dbReference type="EMBL" id="MFC4909594.1"/>
    </source>
</evidence>
<proteinExistence type="predicted"/>
<evidence type="ECO:0000256" key="1">
    <source>
        <dbReference type="SAM" id="MobiDB-lite"/>
    </source>
</evidence>
<dbReference type="RefSeq" id="WP_378257217.1">
    <property type="nucleotide sequence ID" value="NZ_JBHSIT010000005.1"/>
</dbReference>
<gene>
    <name evidence="2" type="ORF">ACFPCY_19885</name>
</gene>
<keyword evidence="3" id="KW-1185">Reference proteome</keyword>
<reference evidence="3" key="1">
    <citation type="journal article" date="2019" name="Int. J. Syst. Evol. Microbiol.">
        <title>The Global Catalogue of Microorganisms (GCM) 10K type strain sequencing project: providing services to taxonomists for standard genome sequencing and annotation.</title>
        <authorList>
            <consortium name="The Broad Institute Genomics Platform"/>
            <consortium name="The Broad Institute Genome Sequencing Center for Infectious Disease"/>
            <person name="Wu L."/>
            <person name="Ma J."/>
        </authorList>
    </citation>
    <scope>NUCLEOTIDE SEQUENCE [LARGE SCALE GENOMIC DNA]</scope>
    <source>
        <strain evidence="3">KLKA75</strain>
    </source>
</reference>
<sequence>MPFPTREDAAADAIVRECGNRHDFPDTDPLTPTGTGVHPDGRTFNVRRIPCRRCGTVQVRSWTPPDTHASAQTILALSTHEPPEPGDVPGVVERAARLTDEEYAAHLAARGFPGGVPAGFPPDRRATAARETLDLVLRIRAGQLALLRPGRTLGDIIPVPARADSAGDLIDAADQAILFWPDVQDGDLRLTVVIDTADPGPDASYRRVAEVSRRFHGAVELREVAGRTVELPPLPAGYADYRFRFHSSGDRGLLQIWNHPRTRPRVLAP</sequence>
<protein>
    <submittedName>
        <fullName evidence="2">Uncharacterized protein</fullName>
    </submittedName>
</protein>
<evidence type="ECO:0000313" key="3">
    <source>
        <dbReference type="Proteomes" id="UP001595872"/>
    </source>
</evidence>